<dbReference type="RefSeq" id="WP_079914854.1">
    <property type="nucleotide sequence ID" value="NZ_BAABJG010000051.1"/>
</dbReference>
<protein>
    <submittedName>
        <fullName evidence="1">Uncharacterized protein</fullName>
    </submittedName>
</protein>
<gene>
    <name evidence="1" type="ORF">ACFQ4B_33520</name>
</gene>
<sequence>MAAGQGWQQQCREIQNACSNSNWSQVIQGCNELIQYAQQQSDVTPAAVAQNNEQQQQLFIQAHAEQD</sequence>
<accession>A0ABW3UXM3</accession>
<reference evidence="2" key="1">
    <citation type="journal article" date="2019" name="Int. J. Syst. Evol. Microbiol.">
        <title>The Global Catalogue of Microorganisms (GCM) 10K type strain sequencing project: providing services to taxonomists for standard genome sequencing and annotation.</title>
        <authorList>
            <consortium name="The Broad Institute Genomics Platform"/>
            <consortium name="The Broad Institute Genome Sequencing Center for Infectious Disease"/>
            <person name="Wu L."/>
            <person name="Ma J."/>
        </authorList>
    </citation>
    <scope>NUCLEOTIDE SEQUENCE [LARGE SCALE GENOMIC DNA]</scope>
    <source>
        <strain evidence="2">CCUG 53270</strain>
    </source>
</reference>
<organism evidence="1 2">
    <name type="scientific">Paenibacillus vulneris</name>
    <dbReference type="NCBI Taxonomy" id="1133364"/>
    <lineage>
        <taxon>Bacteria</taxon>
        <taxon>Bacillati</taxon>
        <taxon>Bacillota</taxon>
        <taxon>Bacilli</taxon>
        <taxon>Bacillales</taxon>
        <taxon>Paenibacillaceae</taxon>
        <taxon>Paenibacillus</taxon>
    </lineage>
</organism>
<name>A0ABW3UXM3_9BACL</name>
<evidence type="ECO:0000313" key="2">
    <source>
        <dbReference type="Proteomes" id="UP001597180"/>
    </source>
</evidence>
<keyword evidence="2" id="KW-1185">Reference proteome</keyword>
<dbReference type="EMBL" id="JBHTLU010000054">
    <property type="protein sequence ID" value="MFD1225024.1"/>
    <property type="molecule type" value="Genomic_DNA"/>
</dbReference>
<dbReference type="Proteomes" id="UP001597180">
    <property type="component" value="Unassembled WGS sequence"/>
</dbReference>
<comment type="caution">
    <text evidence="1">The sequence shown here is derived from an EMBL/GenBank/DDBJ whole genome shotgun (WGS) entry which is preliminary data.</text>
</comment>
<evidence type="ECO:0000313" key="1">
    <source>
        <dbReference type="EMBL" id="MFD1225024.1"/>
    </source>
</evidence>
<proteinExistence type="predicted"/>